<evidence type="ECO:0000256" key="2">
    <source>
        <dbReference type="ARBA" id="ARBA00023136"/>
    </source>
</evidence>
<protein>
    <submittedName>
        <fullName evidence="5">Mce-associated membrane protein</fullName>
    </submittedName>
</protein>
<comment type="caution">
    <text evidence="5">The sequence shown here is derived from an EMBL/GenBank/DDBJ whole genome shotgun (WGS) entry which is preliminary data.</text>
</comment>
<feature type="region of interest" description="Disordered" evidence="3">
    <location>
        <begin position="1"/>
        <end position="43"/>
    </location>
</feature>
<sequence>MTITQRRSPASQRKRYVAGLRPVSERPAVHPEPEPAPDPKPRARPRLGLPALLVALAVLMTGLATWFGVQANSLDTAAAKANTALADNAATSQVTGQVTAIVNGIFSYDYAQPAKSEDLAKRSLVGKAVQDYAALIKPVRQQAAEGKLVLTVATVASGVEVLSADRARVLVFVDQKATRADNGQTSSGGGQLAVDAVLSEGTWKVGGITAY</sequence>
<dbReference type="PANTHER" id="PTHR37042">
    <property type="entry name" value="OUTER MEMBRANE PROTEIN RV1973"/>
    <property type="match status" value="1"/>
</dbReference>
<comment type="subcellular location">
    <subcellularLocation>
        <location evidence="1">Membrane</location>
    </subcellularLocation>
</comment>
<dbReference type="PANTHER" id="PTHR37042:SF4">
    <property type="entry name" value="OUTER MEMBRANE PROTEIN RV1973"/>
    <property type="match status" value="1"/>
</dbReference>
<name>A0ABR6BEA0_9PSEU</name>
<feature type="transmembrane region" description="Helical" evidence="4">
    <location>
        <begin position="47"/>
        <end position="69"/>
    </location>
</feature>
<keyword evidence="2 4" id="KW-0472">Membrane</keyword>
<keyword evidence="4" id="KW-0812">Transmembrane</keyword>
<dbReference type="RefSeq" id="WP_025359639.1">
    <property type="nucleotide sequence ID" value="NZ_BAAABQ010000010.1"/>
</dbReference>
<feature type="compositionally biased region" description="Basic and acidic residues" evidence="3">
    <location>
        <begin position="23"/>
        <end position="41"/>
    </location>
</feature>
<evidence type="ECO:0000313" key="5">
    <source>
        <dbReference type="EMBL" id="MBA8924924.1"/>
    </source>
</evidence>
<dbReference type="EMBL" id="JACJID010000002">
    <property type="protein sequence ID" value="MBA8924924.1"/>
    <property type="molecule type" value="Genomic_DNA"/>
</dbReference>
<accession>A0ABR6BEA0</accession>
<proteinExistence type="predicted"/>
<evidence type="ECO:0000256" key="4">
    <source>
        <dbReference type="SAM" id="Phobius"/>
    </source>
</evidence>
<reference evidence="5 6" key="1">
    <citation type="submission" date="2020-08" db="EMBL/GenBank/DDBJ databases">
        <title>Genomic Encyclopedia of Archaeal and Bacterial Type Strains, Phase II (KMG-II): from individual species to whole genera.</title>
        <authorList>
            <person name="Goeker M."/>
        </authorList>
    </citation>
    <scope>NUCLEOTIDE SEQUENCE [LARGE SCALE GENOMIC DNA]</scope>
    <source>
        <strain evidence="5 6">DSM 43850</strain>
    </source>
</reference>
<keyword evidence="4" id="KW-1133">Transmembrane helix</keyword>
<evidence type="ECO:0000256" key="3">
    <source>
        <dbReference type="SAM" id="MobiDB-lite"/>
    </source>
</evidence>
<keyword evidence="6" id="KW-1185">Reference proteome</keyword>
<dbReference type="Proteomes" id="UP000517916">
    <property type="component" value="Unassembled WGS sequence"/>
</dbReference>
<feature type="compositionally biased region" description="Polar residues" evidence="3">
    <location>
        <begin position="1"/>
        <end position="11"/>
    </location>
</feature>
<evidence type="ECO:0000313" key="6">
    <source>
        <dbReference type="Proteomes" id="UP000517916"/>
    </source>
</evidence>
<gene>
    <name evidence="5" type="ORF">BC739_002123</name>
</gene>
<evidence type="ECO:0000256" key="1">
    <source>
        <dbReference type="ARBA" id="ARBA00004370"/>
    </source>
</evidence>
<organism evidence="5 6">
    <name type="scientific">Kutzneria viridogrisea</name>
    <dbReference type="NCBI Taxonomy" id="47990"/>
    <lineage>
        <taxon>Bacteria</taxon>
        <taxon>Bacillati</taxon>
        <taxon>Actinomycetota</taxon>
        <taxon>Actinomycetes</taxon>
        <taxon>Pseudonocardiales</taxon>
        <taxon>Pseudonocardiaceae</taxon>
        <taxon>Kutzneria</taxon>
    </lineage>
</organism>